<keyword evidence="3" id="KW-0238">DNA-binding</keyword>
<keyword evidence="1" id="KW-0805">Transcription regulation</keyword>
<dbReference type="InterPro" id="IPR039425">
    <property type="entry name" value="RNA_pol_sigma-70-like"/>
</dbReference>
<evidence type="ECO:0000256" key="2">
    <source>
        <dbReference type="ARBA" id="ARBA00023082"/>
    </source>
</evidence>
<proteinExistence type="predicted"/>
<gene>
    <name evidence="6" type="ORF">A3860_00270</name>
</gene>
<dbReference type="AlphaFoldDB" id="A0A1V9G8E7"/>
<dbReference type="InterPro" id="IPR014284">
    <property type="entry name" value="RNA_pol_sigma-70_dom"/>
</dbReference>
<evidence type="ECO:0000256" key="4">
    <source>
        <dbReference type="ARBA" id="ARBA00023163"/>
    </source>
</evidence>
<dbReference type="InterPro" id="IPR007627">
    <property type="entry name" value="RNA_pol_sigma70_r2"/>
</dbReference>
<organism evidence="6 7">
    <name type="scientific">Niastella vici</name>
    <dbReference type="NCBI Taxonomy" id="1703345"/>
    <lineage>
        <taxon>Bacteria</taxon>
        <taxon>Pseudomonadati</taxon>
        <taxon>Bacteroidota</taxon>
        <taxon>Chitinophagia</taxon>
        <taxon>Chitinophagales</taxon>
        <taxon>Chitinophagaceae</taxon>
        <taxon>Niastella</taxon>
    </lineage>
</organism>
<evidence type="ECO:0000313" key="7">
    <source>
        <dbReference type="Proteomes" id="UP000192796"/>
    </source>
</evidence>
<dbReference type="SUPFAM" id="SSF88946">
    <property type="entry name" value="Sigma2 domain of RNA polymerase sigma factors"/>
    <property type="match status" value="1"/>
</dbReference>
<dbReference type="RefSeq" id="WP_081144539.1">
    <property type="nucleotide sequence ID" value="NZ_LVYD01000001.1"/>
</dbReference>
<feature type="domain" description="RNA polymerase sigma-70 region 2" evidence="5">
    <location>
        <begin position="24"/>
        <end position="92"/>
    </location>
</feature>
<comment type="caution">
    <text evidence="6">The sequence shown here is derived from an EMBL/GenBank/DDBJ whole genome shotgun (WGS) entry which is preliminary data.</text>
</comment>
<dbReference type="EMBL" id="LVYD01000001">
    <property type="protein sequence ID" value="OQP66840.1"/>
    <property type="molecule type" value="Genomic_DNA"/>
</dbReference>
<dbReference type="NCBIfam" id="TIGR02937">
    <property type="entry name" value="sigma70-ECF"/>
    <property type="match status" value="1"/>
</dbReference>
<dbReference type="GO" id="GO:0003677">
    <property type="term" value="F:DNA binding"/>
    <property type="evidence" value="ECO:0007669"/>
    <property type="project" value="UniProtKB-KW"/>
</dbReference>
<sequence>MEKVTDLILINSLKCDSNEAFAALYANYFPFVQAYVTRNSGNLEDAEDVFQDTMVILLQKINQKDFKLTSSLKTYFIAIAKNQWLKRSRDNRLLPVESIEKYQPGTDVFPIEIRPEKTNEEKMNSWLSKITENCQRILKALFFYRESIEIISKRMGWKNKHTAANQKYKCIEQVRRERLRSEKCEW</sequence>
<dbReference type="GO" id="GO:0006352">
    <property type="term" value="P:DNA-templated transcription initiation"/>
    <property type="evidence" value="ECO:0007669"/>
    <property type="project" value="InterPro"/>
</dbReference>
<evidence type="ECO:0000259" key="5">
    <source>
        <dbReference type="Pfam" id="PF04542"/>
    </source>
</evidence>
<dbReference type="GO" id="GO:0016987">
    <property type="term" value="F:sigma factor activity"/>
    <property type="evidence" value="ECO:0007669"/>
    <property type="project" value="UniProtKB-KW"/>
</dbReference>
<dbReference type="Proteomes" id="UP000192796">
    <property type="component" value="Unassembled WGS sequence"/>
</dbReference>
<evidence type="ECO:0000256" key="1">
    <source>
        <dbReference type="ARBA" id="ARBA00023015"/>
    </source>
</evidence>
<keyword evidence="4" id="KW-0804">Transcription</keyword>
<dbReference type="PANTHER" id="PTHR43133:SF8">
    <property type="entry name" value="RNA POLYMERASE SIGMA FACTOR HI_1459-RELATED"/>
    <property type="match status" value="1"/>
</dbReference>
<dbReference type="PANTHER" id="PTHR43133">
    <property type="entry name" value="RNA POLYMERASE ECF-TYPE SIGMA FACTO"/>
    <property type="match status" value="1"/>
</dbReference>
<reference evidence="6 7" key="1">
    <citation type="submission" date="2016-03" db="EMBL/GenBank/DDBJ databases">
        <title>Niastella vici sp. nov., isolated from farmland soil.</title>
        <authorList>
            <person name="Chen L."/>
            <person name="Wang D."/>
            <person name="Yang S."/>
            <person name="Wang G."/>
        </authorList>
    </citation>
    <scope>NUCLEOTIDE SEQUENCE [LARGE SCALE GENOMIC DNA]</scope>
    <source>
        <strain evidence="6 7">DJ57</strain>
    </source>
</reference>
<evidence type="ECO:0000256" key="3">
    <source>
        <dbReference type="ARBA" id="ARBA00023125"/>
    </source>
</evidence>
<dbReference type="OrthoDB" id="1116697at2"/>
<keyword evidence="7" id="KW-1185">Reference proteome</keyword>
<protein>
    <recommendedName>
        <fullName evidence="5">RNA polymerase sigma-70 region 2 domain-containing protein</fullName>
    </recommendedName>
</protein>
<evidence type="ECO:0000313" key="6">
    <source>
        <dbReference type="EMBL" id="OQP66840.1"/>
    </source>
</evidence>
<accession>A0A1V9G8E7</accession>
<name>A0A1V9G8E7_9BACT</name>
<dbReference type="Pfam" id="PF04542">
    <property type="entry name" value="Sigma70_r2"/>
    <property type="match status" value="1"/>
</dbReference>
<dbReference type="Gene3D" id="1.10.1740.10">
    <property type="match status" value="1"/>
</dbReference>
<keyword evidence="2" id="KW-0731">Sigma factor</keyword>
<dbReference type="STRING" id="1703345.A3860_00270"/>
<dbReference type="InterPro" id="IPR013325">
    <property type="entry name" value="RNA_pol_sigma_r2"/>
</dbReference>